<dbReference type="Proteomes" id="UP000386466">
    <property type="component" value="Unassembled WGS sequence"/>
</dbReference>
<dbReference type="InterPro" id="IPR036176">
    <property type="entry name" value="E2_sf"/>
</dbReference>
<dbReference type="GO" id="GO:0007417">
    <property type="term" value="P:central nervous system development"/>
    <property type="evidence" value="ECO:0007669"/>
    <property type="project" value="TreeGrafter"/>
</dbReference>
<dbReference type="InterPro" id="IPR008155">
    <property type="entry name" value="Amyloid_glyco"/>
</dbReference>
<feature type="region of interest" description="CuBD subdomain" evidence="12">
    <location>
        <begin position="147"/>
        <end position="205"/>
    </location>
</feature>
<dbReference type="GO" id="GO:0016020">
    <property type="term" value="C:membrane"/>
    <property type="evidence" value="ECO:0007669"/>
    <property type="project" value="UniProtKB-SubCell"/>
</dbReference>
<dbReference type="Gene3D" id="3.30.1490.140">
    <property type="entry name" value="Amyloidogenic glycoprotein, copper-binding domain"/>
    <property type="match status" value="1"/>
</dbReference>
<dbReference type="InterPro" id="IPR019744">
    <property type="entry name" value="APP_CUBD_CS"/>
</dbReference>
<feature type="disulfide bond" evidence="12">
    <location>
        <begin position="116"/>
        <end position="123"/>
    </location>
</feature>
<proteinExistence type="inferred from homology"/>
<dbReference type="Pfam" id="PF12925">
    <property type="entry name" value="APP_E2"/>
    <property type="match status" value="1"/>
</dbReference>
<feature type="domain" description="E2" evidence="17">
    <location>
        <begin position="317"/>
        <end position="508"/>
    </location>
</feature>
<dbReference type="Gene3D" id="2.30.29.30">
    <property type="entry name" value="Pleckstrin-homology domain (PH domain)/Phosphotyrosine-binding domain (PTB)"/>
    <property type="match status" value="1"/>
</dbReference>
<dbReference type="GO" id="GO:0099503">
    <property type="term" value="C:secretory vesicle"/>
    <property type="evidence" value="ECO:0007669"/>
    <property type="project" value="UniProtKB-ARBA"/>
</dbReference>
<dbReference type="InterPro" id="IPR011993">
    <property type="entry name" value="PH-like_dom_sf"/>
</dbReference>
<dbReference type="Gene3D" id="6.10.250.1670">
    <property type="match status" value="1"/>
</dbReference>
<keyword evidence="7 14" id="KW-1133">Transmembrane helix</keyword>
<comment type="subcellular location">
    <subcellularLocation>
        <location evidence="1">Membrane</location>
        <topology evidence="1">Single-pass type I membrane protein</topology>
    </subcellularLocation>
</comment>
<dbReference type="InterPro" id="IPR008154">
    <property type="entry name" value="Amyloid_glyco_extra"/>
</dbReference>
<evidence type="ECO:0000256" key="6">
    <source>
        <dbReference type="ARBA" id="ARBA00022900"/>
    </source>
</evidence>
<dbReference type="Gene3D" id="3.90.570.10">
    <property type="entry name" value="Amyloidogenic glycoprotein, heparin-binding domain"/>
    <property type="match status" value="1"/>
</dbReference>
<dbReference type="FunFam" id="1.20.120.770:FF:000001">
    <property type="entry name" value="Amyloid beta A4 protein-like isoform 1"/>
    <property type="match status" value="1"/>
</dbReference>
<dbReference type="SMART" id="SM00006">
    <property type="entry name" value="A4_EXTRA"/>
    <property type="match status" value="1"/>
</dbReference>
<dbReference type="PANTHER" id="PTHR23103">
    <property type="entry name" value="ALZHEIMER'S DISEASE BETA-AMYLOID RELATED"/>
    <property type="match status" value="1"/>
</dbReference>
<evidence type="ECO:0000256" key="1">
    <source>
        <dbReference type="ARBA" id="ARBA00004479"/>
    </source>
</evidence>
<dbReference type="SUPFAM" id="SSF89811">
    <property type="entry name" value="Amyloid beta a4 protein copper binding domain (domain 2)"/>
    <property type="match status" value="1"/>
</dbReference>
<keyword evidence="9 14" id="KW-0472">Membrane</keyword>
<accession>A0A485NNN4</accession>
<keyword evidence="8" id="KW-0186">Copper</keyword>
<evidence type="ECO:0000256" key="7">
    <source>
        <dbReference type="ARBA" id="ARBA00022989"/>
    </source>
</evidence>
<feature type="disulfide bond" evidence="12">
    <location>
        <begin position="160"/>
        <end position="190"/>
    </location>
</feature>
<reference evidence="18 19" key="1">
    <citation type="submission" date="2019-01" db="EMBL/GenBank/DDBJ databases">
        <authorList>
            <person name="Alioto T."/>
            <person name="Alioto T."/>
        </authorList>
    </citation>
    <scope>NUCLEOTIDE SEQUENCE [LARGE SCALE GENOMIC DNA]</scope>
</reference>
<feature type="transmembrane region" description="Helical" evidence="14">
    <location>
        <begin position="638"/>
        <end position="660"/>
    </location>
</feature>
<feature type="compositionally biased region" description="Acidic residues" evidence="13">
    <location>
        <begin position="216"/>
        <end position="233"/>
    </location>
</feature>
<gene>
    <name evidence="18" type="ORF">LYPA_23C016015</name>
</gene>
<feature type="signal peptide" evidence="15">
    <location>
        <begin position="1"/>
        <end position="31"/>
    </location>
</feature>
<evidence type="ECO:0000256" key="8">
    <source>
        <dbReference type="ARBA" id="ARBA00023008"/>
    </source>
</evidence>
<evidence type="ECO:0000259" key="17">
    <source>
        <dbReference type="PROSITE" id="PS51870"/>
    </source>
</evidence>
<keyword evidence="5 15" id="KW-0732">Signal</keyword>
<keyword evidence="3 14" id="KW-0812">Transmembrane</keyword>
<evidence type="ECO:0000313" key="19">
    <source>
        <dbReference type="Proteomes" id="UP000386466"/>
    </source>
</evidence>
<dbReference type="InterPro" id="IPR019543">
    <property type="entry name" value="APP_amyloid_C"/>
</dbReference>
<dbReference type="SUPFAM" id="SSF56491">
    <property type="entry name" value="A heparin-binding domain"/>
    <property type="match status" value="1"/>
</dbReference>
<evidence type="ECO:0000313" key="18">
    <source>
        <dbReference type="EMBL" id="VFV31662.1"/>
    </source>
</evidence>
<keyword evidence="11" id="KW-0325">Glycoprotein</keyword>
<comment type="similarity">
    <text evidence="12">Belongs to the APP family.</text>
</comment>
<dbReference type="FunFam" id="3.30.1490.140:FF:000001">
    <property type="entry name" value="Amyloid beta (A4) protein b"/>
    <property type="match status" value="1"/>
</dbReference>
<evidence type="ECO:0000256" key="14">
    <source>
        <dbReference type="SAM" id="Phobius"/>
    </source>
</evidence>
<dbReference type="InterPro" id="IPR011178">
    <property type="entry name" value="Amyloid_glyco_Cu-bd"/>
</dbReference>
<feature type="disulfide bond" evidence="12">
    <location>
        <begin position="174"/>
        <end position="202"/>
    </location>
</feature>
<dbReference type="PROSITE" id="PS00320">
    <property type="entry name" value="APP_INTRA"/>
    <property type="match status" value="1"/>
</dbReference>
<evidence type="ECO:0000256" key="10">
    <source>
        <dbReference type="ARBA" id="ARBA00023157"/>
    </source>
</evidence>
<sequence>MAATGTAVATATGKLLVLLLLGLTASAAALAGYIEALAANAGTGFAVAEPQIAMFCGKLNMHVNIQTGKWEPDPTGTKSCFGTKEEVLQYCQEMYPELQITNVMEANEPVSVDNWCRRDKKQCKSHIVIPFKCLVGEFVSDVLLVPEKCQFFHKERMEVCENHQHWHTVVKEACLTEGMTLYRYGMLLPCGVDQFHGTEYVCCPQTKTIESTVSKEEEEDEEEEEEEDEEEDYDIYKSEFPTEADLEDFTEAAVDEDDGDEEEGEEVVEDRDYYYDTFKGDDYNEENPTEPSSDGTVSEKEITHDVKVPPTPLPTNDVDVYFETSADDNEHARFQKAKEQLEIRHRNRMDRVKKEWEEAELQAKNLPKAERQTLIQHFQAMVKALEKEAASEKQQLVETHLARVEAMLNDRRRMALENYLAALQSDPPRPHRVLQALRRYVRAENKDRLHTIRHYQHVLAVDPEKAAQMKSQVMTHLHVIEERRNQSLSLLYKVPYVAQEIQEEIDELLQEQRADMDQFTASISETPVDVRVSSEESDEIPPFHPFHPFPSLPENEDTQPELYHPMKKGSGVGEQEGGLIGAEEKVINSKNKVDENMVIDETLDVKEMIFNAERVGGLETEPESVGPLREDFSLSSSALIGLLVIAVAIATVIVISLVMLRKRQYGTISHGIVEVDPMLTPEERHLNKMQNHGYENPTYKYLEQMQI</sequence>
<dbReference type="Pfam" id="PF12924">
    <property type="entry name" value="APP_Cu_bd"/>
    <property type="match status" value="1"/>
</dbReference>
<dbReference type="InterPro" id="IPR024329">
    <property type="entry name" value="Amyloid_glyco_E2_domain"/>
</dbReference>
<dbReference type="PROSITE" id="PS51870">
    <property type="entry name" value="APP_E2"/>
    <property type="match status" value="1"/>
</dbReference>
<keyword evidence="4" id="KW-0479">Metal-binding</keyword>
<keyword evidence="6" id="KW-0722">Serine protease inhibitor</keyword>
<feature type="region of interest" description="Disordered" evidence="13">
    <location>
        <begin position="252"/>
        <end position="301"/>
    </location>
</feature>
<protein>
    <submittedName>
        <fullName evidence="18">Amyloid beta-like protein isoform</fullName>
    </submittedName>
</protein>
<organism evidence="18 19">
    <name type="scientific">Lynx pardinus</name>
    <name type="common">Iberian lynx</name>
    <name type="synonym">Felis pardina</name>
    <dbReference type="NCBI Taxonomy" id="191816"/>
    <lineage>
        <taxon>Eukaryota</taxon>
        <taxon>Metazoa</taxon>
        <taxon>Chordata</taxon>
        <taxon>Craniata</taxon>
        <taxon>Vertebrata</taxon>
        <taxon>Euteleostomi</taxon>
        <taxon>Mammalia</taxon>
        <taxon>Eutheria</taxon>
        <taxon>Laurasiatheria</taxon>
        <taxon>Carnivora</taxon>
        <taxon>Feliformia</taxon>
        <taxon>Felidae</taxon>
        <taxon>Felinae</taxon>
        <taxon>Lynx</taxon>
    </lineage>
</organism>
<dbReference type="CDD" id="cd21709">
    <property type="entry name" value="JMTM_APLP2"/>
    <property type="match status" value="1"/>
</dbReference>
<feature type="compositionally biased region" description="Acidic residues" evidence="13">
    <location>
        <begin position="252"/>
        <end position="269"/>
    </location>
</feature>
<evidence type="ECO:0000256" key="2">
    <source>
        <dbReference type="ARBA" id="ARBA00022690"/>
    </source>
</evidence>
<dbReference type="InterPro" id="IPR015849">
    <property type="entry name" value="Amyloid_glyco_heparin-bd"/>
</dbReference>
<dbReference type="PANTHER" id="PTHR23103:SF14">
    <property type="entry name" value="AMYLOID BETA PRECURSOR LIKE PROTEIN 2"/>
    <property type="match status" value="1"/>
</dbReference>
<feature type="region of interest" description="Disordered" evidence="13">
    <location>
        <begin position="211"/>
        <end position="234"/>
    </location>
</feature>
<dbReference type="Pfam" id="PF10515">
    <property type="entry name" value="APP_amyloid"/>
    <property type="match status" value="1"/>
</dbReference>
<feature type="region of interest" description="GFLD subdomain" evidence="12">
    <location>
        <begin position="46"/>
        <end position="139"/>
    </location>
</feature>
<dbReference type="GO" id="GO:0012505">
    <property type="term" value="C:endomembrane system"/>
    <property type="evidence" value="ECO:0007669"/>
    <property type="project" value="UniProtKB-ARBA"/>
</dbReference>
<feature type="disulfide bond" evidence="12">
    <location>
        <begin position="149"/>
        <end position="203"/>
    </location>
</feature>
<dbReference type="Pfam" id="PF02177">
    <property type="entry name" value="APP_N"/>
    <property type="match status" value="1"/>
</dbReference>
<dbReference type="AlphaFoldDB" id="A0A485NNN4"/>
<dbReference type="GO" id="GO:0008201">
    <property type="term" value="F:heparin binding"/>
    <property type="evidence" value="ECO:0007669"/>
    <property type="project" value="UniProtKB-UniRule"/>
</dbReference>
<name>A0A485NNN4_LYNPA</name>
<keyword evidence="10 12" id="KW-1015">Disulfide bond</keyword>
<evidence type="ECO:0000256" key="3">
    <source>
        <dbReference type="ARBA" id="ARBA00022692"/>
    </source>
</evidence>
<evidence type="ECO:0000256" key="12">
    <source>
        <dbReference type="PROSITE-ProRule" id="PRU01217"/>
    </source>
</evidence>
<dbReference type="InterPro" id="IPR036454">
    <property type="entry name" value="Amyloid_glyco_heparin-bd_sf"/>
</dbReference>
<dbReference type="Gene3D" id="1.20.120.770">
    <property type="entry name" value="Amyloid precursor protein, E2 domain"/>
    <property type="match status" value="1"/>
</dbReference>
<keyword evidence="19" id="KW-1185">Reference proteome</keyword>
<dbReference type="SUPFAM" id="SSF109843">
    <property type="entry name" value="CAPPD, an extracellular domain of amyloid beta A4 protein"/>
    <property type="match status" value="1"/>
</dbReference>
<feature type="compositionally biased region" description="Basic and acidic residues" evidence="13">
    <location>
        <begin position="270"/>
        <end position="282"/>
    </location>
</feature>
<evidence type="ECO:0000259" key="16">
    <source>
        <dbReference type="PROSITE" id="PS51869"/>
    </source>
</evidence>
<comment type="caution">
    <text evidence="12">Lacks conserved residue(s) required for the propagation of feature annotation.</text>
</comment>
<keyword evidence="2" id="KW-0646">Protease inhibitor</keyword>
<feature type="domain" description="E1" evidence="16">
    <location>
        <begin position="46"/>
        <end position="205"/>
    </location>
</feature>
<dbReference type="InterPro" id="IPR019745">
    <property type="entry name" value="Amyloid_glyco_intracell_CS"/>
</dbReference>
<dbReference type="PROSITE" id="PS00319">
    <property type="entry name" value="APP_CUBD"/>
    <property type="match status" value="1"/>
</dbReference>
<evidence type="ECO:0000256" key="5">
    <source>
        <dbReference type="ARBA" id="ARBA00022729"/>
    </source>
</evidence>
<evidence type="ECO:0000256" key="11">
    <source>
        <dbReference type="ARBA" id="ARBA00023180"/>
    </source>
</evidence>
<evidence type="ECO:0000256" key="13">
    <source>
        <dbReference type="SAM" id="MobiDB-lite"/>
    </source>
</evidence>
<dbReference type="PRINTS" id="PR00203">
    <property type="entry name" value="AMYLOIDA4"/>
</dbReference>
<dbReference type="GO" id="GO:0046914">
    <property type="term" value="F:transition metal ion binding"/>
    <property type="evidence" value="ECO:0007669"/>
    <property type="project" value="InterPro"/>
</dbReference>
<dbReference type="PROSITE" id="PS51869">
    <property type="entry name" value="APP_E1"/>
    <property type="match status" value="1"/>
</dbReference>
<evidence type="ECO:0000256" key="15">
    <source>
        <dbReference type="SAM" id="SignalP"/>
    </source>
</evidence>
<dbReference type="GO" id="GO:0004867">
    <property type="term" value="F:serine-type endopeptidase inhibitor activity"/>
    <property type="evidence" value="ECO:0007669"/>
    <property type="project" value="UniProtKB-KW"/>
</dbReference>
<evidence type="ECO:0000256" key="9">
    <source>
        <dbReference type="ARBA" id="ARBA00023136"/>
    </source>
</evidence>
<dbReference type="EMBL" id="CAAGRJ010015869">
    <property type="protein sequence ID" value="VFV31662.1"/>
    <property type="molecule type" value="Genomic_DNA"/>
</dbReference>
<dbReference type="InterPro" id="IPR036669">
    <property type="entry name" value="Amyloid_Cu-bd_sf"/>
</dbReference>
<evidence type="ECO:0000256" key="4">
    <source>
        <dbReference type="ARBA" id="ARBA00022723"/>
    </source>
</evidence>
<dbReference type="GO" id="GO:0007409">
    <property type="term" value="P:axonogenesis"/>
    <property type="evidence" value="ECO:0007669"/>
    <property type="project" value="TreeGrafter"/>
</dbReference>
<feature type="chain" id="PRO_5019751053" evidence="15">
    <location>
        <begin position="32"/>
        <end position="707"/>
    </location>
</feature>